<dbReference type="Pfam" id="PF00119">
    <property type="entry name" value="ATP-synt_A"/>
    <property type="match status" value="1"/>
</dbReference>
<dbReference type="EMBL" id="JUIW01000004">
    <property type="protein sequence ID" value="RYJ43891.1"/>
    <property type="molecule type" value="Genomic_DNA"/>
</dbReference>
<evidence type="ECO:0000256" key="9">
    <source>
        <dbReference type="ARBA" id="ARBA00023136"/>
    </source>
</evidence>
<organism evidence="14 15">
    <name type="scientific">Flavobacterium beibuense</name>
    <dbReference type="NCBI Taxonomy" id="657326"/>
    <lineage>
        <taxon>Bacteria</taxon>
        <taxon>Pseudomonadati</taxon>
        <taxon>Bacteroidota</taxon>
        <taxon>Flavobacteriia</taxon>
        <taxon>Flavobacteriales</taxon>
        <taxon>Flavobacteriaceae</taxon>
        <taxon>Flavobacterium</taxon>
    </lineage>
</organism>
<evidence type="ECO:0000256" key="6">
    <source>
        <dbReference type="ARBA" id="ARBA00022781"/>
    </source>
</evidence>
<dbReference type="InterPro" id="IPR035908">
    <property type="entry name" value="F0_ATP_A_sf"/>
</dbReference>
<keyword evidence="11" id="KW-1003">Cell membrane</keyword>
<feature type="signal peptide" evidence="13">
    <location>
        <begin position="1"/>
        <end position="42"/>
    </location>
</feature>
<feature type="transmembrane region" description="Helical" evidence="11">
    <location>
        <begin position="319"/>
        <end position="343"/>
    </location>
</feature>
<keyword evidence="6 11" id="KW-0375">Hydrogen ion transport</keyword>
<evidence type="ECO:0000256" key="4">
    <source>
        <dbReference type="ARBA" id="ARBA00022547"/>
    </source>
</evidence>
<comment type="caution">
    <text evidence="14">The sequence shown here is derived from an EMBL/GenBank/DDBJ whole genome shotgun (WGS) entry which is preliminary data.</text>
</comment>
<comment type="subcellular location">
    <subcellularLocation>
        <location evidence="11 12">Cell membrane</location>
        <topology evidence="11 12">Multi-pass membrane protein</topology>
    </subcellularLocation>
    <subcellularLocation>
        <location evidence="1">Membrane</location>
        <topology evidence="1">Multi-pass membrane protein</topology>
    </subcellularLocation>
</comment>
<dbReference type="PANTHER" id="PTHR11410">
    <property type="entry name" value="ATP SYNTHASE SUBUNIT A"/>
    <property type="match status" value="1"/>
</dbReference>
<gene>
    <name evidence="11" type="primary">atpB</name>
    <name evidence="14" type="ORF">NU09_1399</name>
</gene>
<evidence type="ECO:0000256" key="5">
    <source>
        <dbReference type="ARBA" id="ARBA00022692"/>
    </source>
</evidence>
<feature type="transmembrane region" description="Helical" evidence="11">
    <location>
        <begin position="258"/>
        <end position="278"/>
    </location>
</feature>
<comment type="function">
    <text evidence="11 12">Key component of the proton channel; it plays a direct role in the translocation of protons across the membrane.</text>
</comment>
<dbReference type="Gene3D" id="1.20.120.220">
    <property type="entry name" value="ATP synthase, F0 complex, subunit A"/>
    <property type="match status" value="1"/>
</dbReference>
<reference evidence="14 15" key="1">
    <citation type="submission" date="2014-12" db="EMBL/GenBank/DDBJ databases">
        <title>Genome sequence of Flavobacterium beibuense RSKm HC5.</title>
        <authorList>
            <person name="Kim J.F."/>
            <person name="Song J.Y."/>
            <person name="Kwak M.-J."/>
            <person name="Lee S.-W."/>
        </authorList>
    </citation>
    <scope>NUCLEOTIDE SEQUENCE [LARGE SCALE GENOMIC DNA]</scope>
    <source>
        <strain evidence="14 15">RSKm HC5</strain>
    </source>
</reference>
<keyword evidence="3 11" id="KW-0813">Transport</keyword>
<dbReference type="GO" id="GO:0046933">
    <property type="term" value="F:proton-transporting ATP synthase activity, rotational mechanism"/>
    <property type="evidence" value="ECO:0007669"/>
    <property type="project" value="UniProtKB-UniRule"/>
</dbReference>
<evidence type="ECO:0000256" key="2">
    <source>
        <dbReference type="ARBA" id="ARBA00006810"/>
    </source>
</evidence>
<feature type="transmembrane region" description="Helical" evidence="11">
    <location>
        <begin position="176"/>
        <end position="194"/>
    </location>
</feature>
<proteinExistence type="inferred from homology"/>
<keyword evidence="10 11" id="KW-0066">ATP synthesis</keyword>
<keyword evidence="15" id="KW-1185">Reference proteome</keyword>
<dbReference type="PANTHER" id="PTHR11410:SF0">
    <property type="entry name" value="ATP SYNTHASE SUBUNIT A"/>
    <property type="match status" value="1"/>
</dbReference>
<evidence type="ECO:0000256" key="12">
    <source>
        <dbReference type="RuleBase" id="RU000483"/>
    </source>
</evidence>
<keyword evidence="4 11" id="KW-0138">CF(0)</keyword>
<evidence type="ECO:0000256" key="13">
    <source>
        <dbReference type="SAM" id="SignalP"/>
    </source>
</evidence>
<dbReference type="InterPro" id="IPR045083">
    <property type="entry name" value="ATP_synth_F0_asu_bact/mt"/>
</dbReference>
<keyword evidence="13" id="KW-0732">Signal</keyword>
<keyword evidence="5 11" id="KW-0812">Transmembrane</keyword>
<feature type="chain" id="PRO_5019319039" description="ATP synthase subunit a" evidence="13">
    <location>
        <begin position="43"/>
        <end position="408"/>
    </location>
</feature>
<evidence type="ECO:0000313" key="15">
    <source>
        <dbReference type="Proteomes" id="UP000289775"/>
    </source>
</evidence>
<evidence type="ECO:0000256" key="1">
    <source>
        <dbReference type="ARBA" id="ARBA00004141"/>
    </source>
</evidence>
<dbReference type="SUPFAM" id="SSF81336">
    <property type="entry name" value="F1F0 ATP synthase subunit A"/>
    <property type="match status" value="1"/>
</dbReference>
<accession>A0A444WDH8</accession>
<evidence type="ECO:0000256" key="11">
    <source>
        <dbReference type="HAMAP-Rule" id="MF_01393"/>
    </source>
</evidence>
<feature type="transmembrane region" description="Helical" evidence="11">
    <location>
        <begin position="355"/>
        <end position="376"/>
    </location>
</feature>
<dbReference type="PRINTS" id="PR00123">
    <property type="entry name" value="ATPASEA"/>
</dbReference>
<evidence type="ECO:0000256" key="10">
    <source>
        <dbReference type="ARBA" id="ARBA00023310"/>
    </source>
</evidence>
<dbReference type="Proteomes" id="UP000289775">
    <property type="component" value="Unassembled WGS sequence"/>
</dbReference>
<comment type="similarity">
    <text evidence="2 11 12">Belongs to the ATPase A chain family.</text>
</comment>
<feature type="transmembrane region" description="Helical" evidence="11">
    <location>
        <begin position="290"/>
        <end position="307"/>
    </location>
</feature>
<name>A0A444WDH8_9FLAO</name>
<dbReference type="CDD" id="cd00310">
    <property type="entry name" value="ATP-synt_Fo_a_6"/>
    <property type="match status" value="1"/>
</dbReference>
<keyword evidence="7 11" id="KW-1133">Transmembrane helix</keyword>
<feature type="transmembrane region" description="Helical" evidence="11">
    <location>
        <begin position="234"/>
        <end position="252"/>
    </location>
</feature>
<evidence type="ECO:0000313" key="14">
    <source>
        <dbReference type="EMBL" id="RYJ43891.1"/>
    </source>
</evidence>
<dbReference type="HAMAP" id="MF_01393">
    <property type="entry name" value="ATP_synth_a_bact"/>
    <property type="match status" value="1"/>
</dbReference>
<dbReference type="GO" id="GO:0005886">
    <property type="term" value="C:plasma membrane"/>
    <property type="evidence" value="ECO:0007669"/>
    <property type="project" value="UniProtKB-SubCell"/>
</dbReference>
<keyword evidence="8 11" id="KW-0406">Ion transport</keyword>
<dbReference type="AlphaFoldDB" id="A0A444WDH8"/>
<sequence length="408" mass="46209">MYLCTKFKDRKIKIFNKMVFPVKSLKNALATLFAVVPFMAMANSVEDTLQVHNQEAVHATEHHAAESHEPASKRDEVDAFIDHHLQDAHDFIFFSDKAEGKHYGFALPVILIDNGLKIFSSSKFHHGEEIAEVDGNYYALHHGKIYKTDAKGTLSFDEHHHPTNEKPLDFSITKNVVSMLFVAGLMFFMFVSLAKSYKKGPIPTGFGRVLEPLIIFIREEIAIPNIGEKKYRKYMGFLLTVFFFIWILNLLGMTPLGINVTGNISITVCLALFTYFITQFSANKDYWKHIFWMPDVPVAMKIVLMPIEILGTLTKPFALLIRLFANITAGHVVIMSLIAMMFIGENLAADMPISLGLTLFISVIEILVAFLQAFIFTMLSSLFIGMAVQEHHHEEDHDAHTEEEPIII</sequence>
<dbReference type="InterPro" id="IPR000568">
    <property type="entry name" value="ATP_synth_F0_asu"/>
</dbReference>
<protein>
    <recommendedName>
        <fullName evidence="11 12">ATP synthase subunit a</fullName>
    </recommendedName>
    <alternativeName>
        <fullName evidence="11">ATP synthase F0 sector subunit a</fullName>
    </alternativeName>
    <alternativeName>
        <fullName evidence="11">F-ATPase subunit 6</fullName>
    </alternativeName>
</protein>
<dbReference type="NCBIfam" id="TIGR01131">
    <property type="entry name" value="ATP_synt_6_or_A"/>
    <property type="match status" value="1"/>
</dbReference>
<evidence type="ECO:0000256" key="8">
    <source>
        <dbReference type="ARBA" id="ARBA00023065"/>
    </source>
</evidence>
<evidence type="ECO:0000256" key="7">
    <source>
        <dbReference type="ARBA" id="ARBA00022989"/>
    </source>
</evidence>
<evidence type="ECO:0000256" key="3">
    <source>
        <dbReference type="ARBA" id="ARBA00022448"/>
    </source>
</evidence>
<dbReference type="GO" id="GO:0045259">
    <property type="term" value="C:proton-transporting ATP synthase complex"/>
    <property type="evidence" value="ECO:0007669"/>
    <property type="project" value="UniProtKB-KW"/>
</dbReference>
<keyword evidence="9 11" id="KW-0472">Membrane</keyword>